<reference evidence="2 3" key="1">
    <citation type="submission" date="2021-06" db="EMBL/GenBank/DDBJ databases">
        <title>Genome-based taxonomic framework of Microbacterium strains isolated from marine environment, the description of four new species and reclassification of four preexisting species.</title>
        <authorList>
            <person name="Lee S.D."/>
            <person name="Kim S.-M."/>
            <person name="Byeon Y.-S."/>
            <person name="Yang H.L."/>
            <person name="Kim I.S."/>
        </authorList>
    </citation>
    <scope>NUCLEOTIDE SEQUENCE [LARGE SCALE GENOMIC DNA]</scope>
    <source>
        <strain evidence="2 3">KSW4-10</strain>
    </source>
</reference>
<sequence length="223" mass="23408">MRAIEVDGLFNVRANATGSPWLLRSGAPESLSDAGEIALSALRVSVIVDLREPAETGAVSHRIRVASVPVYGAEPPATGSLEAIYEGLLRTRGRALTAAVGAIADAEGAALVHCTAGKDRTGLVVALARLAAGVSEEDVIADYVRSGPEVRPVREEHAERIAVSVDARERAEVLRLHLESPPEAIAHALAVIREQGGAEAYLREHGLAPDRLAALRRKEGASA</sequence>
<evidence type="ECO:0000259" key="1">
    <source>
        <dbReference type="PROSITE" id="PS50056"/>
    </source>
</evidence>
<dbReference type="Proteomes" id="UP000830631">
    <property type="component" value="Chromosome"/>
</dbReference>
<dbReference type="RefSeq" id="WP_261811190.1">
    <property type="nucleotide sequence ID" value="NZ_CP078078.1"/>
</dbReference>
<dbReference type="PROSITE" id="PS50056">
    <property type="entry name" value="TYR_PHOSPHATASE_2"/>
    <property type="match status" value="1"/>
</dbReference>
<accession>A0ABY4IZ64</accession>
<dbReference type="InterPro" id="IPR026893">
    <property type="entry name" value="Tyr/Ser_Pase_IphP-type"/>
</dbReference>
<dbReference type="EMBL" id="CP078078">
    <property type="protein sequence ID" value="UPL18046.1"/>
    <property type="molecule type" value="Genomic_DNA"/>
</dbReference>
<evidence type="ECO:0000313" key="3">
    <source>
        <dbReference type="Proteomes" id="UP000830631"/>
    </source>
</evidence>
<dbReference type="InterPro" id="IPR029021">
    <property type="entry name" value="Prot-tyrosine_phosphatase-like"/>
</dbReference>
<dbReference type="Pfam" id="PF13350">
    <property type="entry name" value="Y_phosphatase3"/>
    <property type="match status" value="1"/>
</dbReference>
<dbReference type="InterPro" id="IPR016130">
    <property type="entry name" value="Tyr_Pase_AS"/>
</dbReference>
<proteinExistence type="predicted"/>
<protein>
    <submittedName>
        <fullName evidence="2">Tyrosine-protein phosphatase</fullName>
    </submittedName>
</protein>
<evidence type="ECO:0000313" key="2">
    <source>
        <dbReference type="EMBL" id="UPL18046.1"/>
    </source>
</evidence>
<dbReference type="PROSITE" id="PS00383">
    <property type="entry name" value="TYR_PHOSPHATASE_1"/>
    <property type="match status" value="1"/>
</dbReference>
<dbReference type="SUPFAM" id="SSF52799">
    <property type="entry name" value="(Phosphotyrosine protein) phosphatases II"/>
    <property type="match status" value="1"/>
</dbReference>
<organism evidence="2 3">
    <name type="scientific">Microbacterium aurugineum</name>
    <dbReference type="NCBI Taxonomy" id="2851642"/>
    <lineage>
        <taxon>Bacteria</taxon>
        <taxon>Bacillati</taxon>
        <taxon>Actinomycetota</taxon>
        <taxon>Actinomycetes</taxon>
        <taxon>Micrococcales</taxon>
        <taxon>Microbacteriaceae</taxon>
        <taxon>Microbacterium</taxon>
    </lineage>
</organism>
<dbReference type="InterPro" id="IPR000387">
    <property type="entry name" value="Tyr_Pase_dom"/>
</dbReference>
<keyword evidence="3" id="KW-1185">Reference proteome</keyword>
<name>A0ABY4IZ64_9MICO</name>
<dbReference type="Gene3D" id="3.90.190.10">
    <property type="entry name" value="Protein tyrosine phosphatase superfamily"/>
    <property type="match status" value="1"/>
</dbReference>
<gene>
    <name evidence="2" type="ORF">KV397_09915</name>
</gene>
<feature type="domain" description="Tyrosine specific protein phosphatases" evidence="1">
    <location>
        <begin position="94"/>
        <end position="158"/>
    </location>
</feature>